<dbReference type="PANTHER" id="PTHR43124">
    <property type="entry name" value="PURINE EFFLUX PUMP PBUE"/>
    <property type="match status" value="1"/>
</dbReference>
<feature type="domain" description="Major facilitator superfamily (MFS) profile" evidence="8">
    <location>
        <begin position="49"/>
        <end position="432"/>
    </location>
</feature>
<dbReference type="RefSeq" id="WP_118970383.1">
    <property type="nucleotide sequence ID" value="NZ_QHCT01000008.1"/>
</dbReference>
<feature type="transmembrane region" description="Helical" evidence="7">
    <location>
        <begin position="315"/>
        <end position="333"/>
    </location>
</feature>
<evidence type="ECO:0000256" key="7">
    <source>
        <dbReference type="SAM" id="Phobius"/>
    </source>
</evidence>
<evidence type="ECO:0000256" key="1">
    <source>
        <dbReference type="ARBA" id="ARBA00004651"/>
    </source>
</evidence>
<dbReference type="GO" id="GO:0005886">
    <property type="term" value="C:plasma membrane"/>
    <property type="evidence" value="ECO:0007669"/>
    <property type="project" value="UniProtKB-SubCell"/>
</dbReference>
<evidence type="ECO:0000256" key="2">
    <source>
        <dbReference type="ARBA" id="ARBA00022475"/>
    </source>
</evidence>
<keyword evidence="2" id="KW-1003">Cell membrane</keyword>
<feature type="transmembrane region" description="Helical" evidence="7">
    <location>
        <begin position="117"/>
        <end position="138"/>
    </location>
</feature>
<dbReference type="InterPro" id="IPR050189">
    <property type="entry name" value="MFS_Efflux_Transporters"/>
</dbReference>
<accession>A0A396YXE0</accession>
<dbReference type="PROSITE" id="PS50850">
    <property type="entry name" value="MFS"/>
    <property type="match status" value="1"/>
</dbReference>
<feature type="transmembrane region" description="Helical" evidence="7">
    <location>
        <begin position="250"/>
        <end position="274"/>
    </location>
</feature>
<reference evidence="10" key="1">
    <citation type="submission" date="2018-05" db="EMBL/GenBank/DDBJ databases">
        <title>Leptospira yasudae sp. nov. and Leptospira stimsonii sp. nov., two pathogenic species of the genus Leptospira isolated from environmental sources.</title>
        <authorList>
            <person name="Casanovas-Massana A."/>
            <person name="Hamond C."/>
            <person name="Santos L.A."/>
            <person name="Hacker K.P."/>
            <person name="Balassiano I."/>
            <person name="Medeiros M.A."/>
            <person name="Reis M.G."/>
            <person name="Ko A.I."/>
            <person name="Wunder E.A."/>
        </authorList>
    </citation>
    <scope>NUCLEOTIDE SEQUENCE [LARGE SCALE GENOMIC DNA]</scope>
    <source>
        <strain evidence="10">Yale</strain>
    </source>
</reference>
<evidence type="ECO:0000313" key="10">
    <source>
        <dbReference type="Proteomes" id="UP000265798"/>
    </source>
</evidence>
<keyword evidence="4 7" id="KW-1133">Transmembrane helix</keyword>
<dbReference type="SUPFAM" id="SSF103473">
    <property type="entry name" value="MFS general substrate transporter"/>
    <property type="match status" value="1"/>
</dbReference>
<feature type="transmembrane region" description="Helical" evidence="7">
    <location>
        <begin position="199"/>
        <end position="223"/>
    </location>
</feature>
<dbReference type="Pfam" id="PF07690">
    <property type="entry name" value="MFS_1"/>
    <property type="match status" value="1"/>
</dbReference>
<name>A0A396YXE0_9LEPT</name>
<dbReference type="InterPro" id="IPR036259">
    <property type="entry name" value="MFS_trans_sf"/>
</dbReference>
<feature type="transmembrane region" description="Helical" evidence="7">
    <location>
        <begin position="412"/>
        <end position="432"/>
    </location>
</feature>
<gene>
    <name evidence="9" type="ORF">DLM75_20580</name>
</gene>
<evidence type="ECO:0000256" key="6">
    <source>
        <dbReference type="SAM" id="MobiDB-lite"/>
    </source>
</evidence>
<comment type="subcellular location">
    <subcellularLocation>
        <location evidence="1">Cell membrane</location>
        <topology evidence="1">Multi-pass membrane protein</topology>
    </subcellularLocation>
</comment>
<feature type="transmembrane region" description="Helical" evidence="7">
    <location>
        <begin position="339"/>
        <end position="363"/>
    </location>
</feature>
<evidence type="ECO:0000256" key="3">
    <source>
        <dbReference type="ARBA" id="ARBA00022692"/>
    </source>
</evidence>
<keyword evidence="3 7" id="KW-0812">Transmembrane</keyword>
<sequence>MEDGIRNESPSGGEEGFRFENGSKEREVENRSKTSFLKWKGFFYSESSFVFLLSLIQFTHILDFMIMMPLGRNFESEFEITPKEFSILISSYTYSAFFAGILSSLFIDRFNRRTTALFLYSGFILGTLLCGIANSYWILFAGRILAGAFGGIISSVIFSFVGDLIPEERRGRATGVIMAAFSASAVIGVPLSLKISGLFGWNAIFLSIVFISFLILLGMYLILPQVALKQNKEESNLQGLKMIVRSKRYLPSYLLIASVILGGFTVIPFFAPYLERNVGVSKDHLSLIYLIGGSITFFSARWIGSLSDRYGKKRMFYILVPLACIPILFFTNLKPGPLLLTIVCTSGFISLVSARLIPAMALITSAVDQKQRGRFMTIVSAIQNLASGVGATLGGSILTVKDIHSPYQNFEVVGILAVVFNVAALFFVSKVLNTLEYSKIQIEGKTV</sequence>
<evidence type="ECO:0000256" key="5">
    <source>
        <dbReference type="ARBA" id="ARBA00023136"/>
    </source>
</evidence>
<keyword evidence="5 7" id="KW-0472">Membrane</keyword>
<dbReference type="CDD" id="cd17324">
    <property type="entry name" value="MFS_NepI_like"/>
    <property type="match status" value="1"/>
</dbReference>
<dbReference type="PANTHER" id="PTHR43124:SF3">
    <property type="entry name" value="CHLORAMPHENICOL EFFLUX PUMP RV0191"/>
    <property type="match status" value="1"/>
</dbReference>
<feature type="region of interest" description="Disordered" evidence="6">
    <location>
        <begin position="1"/>
        <end position="25"/>
    </location>
</feature>
<dbReference type="OrthoDB" id="337363at2"/>
<evidence type="ECO:0000256" key="4">
    <source>
        <dbReference type="ARBA" id="ARBA00022989"/>
    </source>
</evidence>
<feature type="compositionally biased region" description="Basic and acidic residues" evidence="6">
    <location>
        <begin position="15"/>
        <end position="25"/>
    </location>
</feature>
<feature type="transmembrane region" description="Helical" evidence="7">
    <location>
        <begin position="173"/>
        <end position="193"/>
    </location>
</feature>
<feature type="transmembrane region" description="Helical" evidence="7">
    <location>
        <begin position="85"/>
        <end position="105"/>
    </location>
</feature>
<feature type="transmembrane region" description="Helical" evidence="7">
    <location>
        <begin position="375"/>
        <end position="400"/>
    </location>
</feature>
<evidence type="ECO:0000313" key="9">
    <source>
        <dbReference type="EMBL" id="RHX85590.1"/>
    </source>
</evidence>
<protein>
    <submittedName>
        <fullName evidence="9">MFS transporter</fullName>
    </submittedName>
</protein>
<proteinExistence type="predicted"/>
<feature type="transmembrane region" description="Helical" evidence="7">
    <location>
        <begin position="144"/>
        <end position="161"/>
    </location>
</feature>
<dbReference type="AlphaFoldDB" id="A0A396YXE0"/>
<evidence type="ECO:0000259" key="8">
    <source>
        <dbReference type="PROSITE" id="PS50850"/>
    </source>
</evidence>
<dbReference type="Gene3D" id="1.20.1250.20">
    <property type="entry name" value="MFS general substrate transporter like domains"/>
    <property type="match status" value="1"/>
</dbReference>
<dbReference type="Proteomes" id="UP000265798">
    <property type="component" value="Unassembled WGS sequence"/>
</dbReference>
<dbReference type="InterPro" id="IPR020846">
    <property type="entry name" value="MFS_dom"/>
</dbReference>
<feature type="transmembrane region" description="Helical" evidence="7">
    <location>
        <begin position="286"/>
        <end position="303"/>
    </location>
</feature>
<feature type="transmembrane region" description="Helical" evidence="7">
    <location>
        <begin position="41"/>
        <end position="65"/>
    </location>
</feature>
<dbReference type="EMBL" id="QHCT01000008">
    <property type="protein sequence ID" value="RHX85590.1"/>
    <property type="molecule type" value="Genomic_DNA"/>
</dbReference>
<dbReference type="GO" id="GO:0022857">
    <property type="term" value="F:transmembrane transporter activity"/>
    <property type="evidence" value="ECO:0007669"/>
    <property type="project" value="InterPro"/>
</dbReference>
<organism evidence="9 10">
    <name type="scientific">Leptospira stimsonii</name>
    <dbReference type="NCBI Taxonomy" id="2202203"/>
    <lineage>
        <taxon>Bacteria</taxon>
        <taxon>Pseudomonadati</taxon>
        <taxon>Spirochaetota</taxon>
        <taxon>Spirochaetia</taxon>
        <taxon>Leptospirales</taxon>
        <taxon>Leptospiraceae</taxon>
        <taxon>Leptospira</taxon>
    </lineage>
</organism>
<comment type="caution">
    <text evidence="9">The sequence shown here is derived from an EMBL/GenBank/DDBJ whole genome shotgun (WGS) entry which is preliminary data.</text>
</comment>
<dbReference type="InterPro" id="IPR011701">
    <property type="entry name" value="MFS"/>
</dbReference>